<evidence type="ECO:0000259" key="2">
    <source>
        <dbReference type="Pfam" id="PF01425"/>
    </source>
</evidence>
<dbReference type="OrthoDB" id="9811471at2"/>
<feature type="domain" description="Amidase" evidence="2">
    <location>
        <begin position="28"/>
        <end position="420"/>
    </location>
</feature>
<proteinExistence type="inferred from homology"/>
<sequence>MSQFVHDPGDISAIQSSFVSGASDPVRFLETLLQRAEAVEPHIHAWLSLDIEAARRQARRCRDEMQQGVRRGPLHGIPVAIKDVVDIEGQQTRAGTASRAESAPATLDANIVAILRAAGAIIMGKVHTTEYAYFEGPPPTRNPWHASHTPGGSSAGSAAAVASGTAVCSIGTQTAGSVVRPAAYCGIAAFKPTTQDLSTAGLTQLAPTFDTVGWFGYRMSDVATISAALQPQRYKHARSTRPLRIAMLDDPLFADADRAVQDGLGKIHTQLHNAGHQVTSLKSAVDLTAALSLHQTVLEYELSHIYGELETTHPDKVSEAWLAAIKRGKKIKDGVYADTLHRILQMQLTFWDACADIDVLIAPAAPDIAPEGMKTGDPRYIIPLTALGGPISTVPVGVAPSGLPLGVMLCSPPATDATLLGHSLAIADAIEMPRA</sequence>
<dbReference type="KEGG" id="ocg:OCA5_c06210"/>
<reference evidence="3 4" key="1">
    <citation type="journal article" date="2011" name="J. Bacteriol.">
        <title>Complete genome sequences of the chemolithoautotrophic Oligotropha carboxidovorans strains OM4 and OM5.</title>
        <authorList>
            <person name="Volland S."/>
            <person name="Rachinger M."/>
            <person name="Strittmatter A."/>
            <person name="Daniel R."/>
            <person name="Gottschalk G."/>
            <person name="Meyer O."/>
        </authorList>
    </citation>
    <scope>NUCLEOTIDE SEQUENCE [LARGE SCALE GENOMIC DNA]</scope>
    <source>
        <strain evidence="4">ATCC 49405 / DSM 1227 / KCTC 32145 / OM5</strain>
    </source>
</reference>
<protein>
    <submittedName>
        <fullName evidence="3">Amidase</fullName>
    </submittedName>
</protein>
<evidence type="ECO:0000256" key="1">
    <source>
        <dbReference type="ARBA" id="ARBA00009199"/>
    </source>
</evidence>
<dbReference type="HOGENOM" id="CLU_009600_0_0_5"/>
<dbReference type="STRING" id="504832.OCA5_c06210"/>
<dbReference type="PANTHER" id="PTHR11895">
    <property type="entry name" value="TRANSAMIDASE"/>
    <property type="match status" value="1"/>
</dbReference>
<organism evidence="3 4">
    <name type="scientific">Afipia carboxidovorans (strain ATCC 49405 / DSM 1227 / KCTC 32145 / OM5)</name>
    <name type="common">Oligotropha carboxidovorans</name>
    <dbReference type="NCBI Taxonomy" id="504832"/>
    <lineage>
        <taxon>Bacteria</taxon>
        <taxon>Pseudomonadati</taxon>
        <taxon>Pseudomonadota</taxon>
        <taxon>Alphaproteobacteria</taxon>
        <taxon>Hyphomicrobiales</taxon>
        <taxon>Nitrobacteraceae</taxon>
        <taxon>Afipia</taxon>
    </lineage>
</organism>
<dbReference type="InterPro" id="IPR000120">
    <property type="entry name" value="Amidase"/>
</dbReference>
<comment type="similarity">
    <text evidence="1">Belongs to the amidase family.</text>
</comment>
<gene>
    <name evidence="3" type="ordered locus">OCA5_c06210</name>
</gene>
<dbReference type="Pfam" id="PF01425">
    <property type="entry name" value="Amidase"/>
    <property type="match status" value="1"/>
</dbReference>
<dbReference type="Proteomes" id="UP000007730">
    <property type="component" value="Chromosome"/>
</dbReference>
<name>B6JJM7_AFIC5</name>
<dbReference type="InterPro" id="IPR036928">
    <property type="entry name" value="AS_sf"/>
</dbReference>
<dbReference type="RefSeq" id="WP_012564645.1">
    <property type="nucleotide sequence ID" value="NC_011386.1"/>
</dbReference>
<dbReference type="KEGG" id="oca:OCAR_7518"/>
<accession>B6JJM7</accession>
<dbReference type="PATRIC" id="fig|504832.7.peg.649"/>
<dbReference type="GO" id="GO:0003824">
    <property type="term" value="F:catalytic activity"/>
    <property type="evidence" value="ECO:0007669"/>
    <property type="project" value="InterPro"/>
</dbReference>
<dbReference type="Gene3D" id="3.90.1300.10">
    <property type="entry name" value="Amidase signature (AS) domain"/>
    <property type="match status" value="1"/>
</dbReference>
<dbReference type="eggNOG" id="COG0154">
    <property type="taxonomic scope" value="Bacteria"/>
</dbReference>
<evidence type="ECO:0000313" key="3">
    <source>
        <dbReference type="EMBL" id="AEI05344.1"/>
    </source>
</evidence>
<dbReference type="PANTHER" id="PTHR11895:SF7">
    <property type="entry name" value="GLUTAMYL-TRNA(GLN) AMIDOTRANSFERASE SUBUNIT A, MITOCHONDRIAL"/>
    <property type="match status" value="1"/>
</dbReference>
<keyword evidence="4" id="KW-1185">Reference proteome</keyword>
<dbReference type="SUPFAM" id="SSF75304">
    <property type="entry name" value="Amidase signature (AS) enzymes"/>
    <property type="match status" value="1"/>
</dbReference>
<dbReference type="EMBL" id="CP002826">
    <property type="protein sequence ID" value="AEI05344.1"/>
    <property type="molecule type" value="Genomic_DNA"/>
</dbReference>
<dbReference type="InterPro" id="IPR023631">
    <property type="entry name" value="Amidase_dom"/>
</dbReference>
<evidence type="ECO:0000313" key="4">
    <source>
        <dbReference type="Proteomes" id="UP000007730"/>
    </source>
</evidence>
<dbReference type="AlphaFoldDB" id="B6JJM7"/>